<organism evidence="2 3">
    <name type="scientific">Pelagicoccus enzymogenes</name>
    <dbReference type="NCBI Taxonomy" id="2773457"/>
    <lineage>
        <taxon>Bacteria</taxon>
        <taxon>Pseudomonadati</taxon>
        <taxon>Verrucomicrobiota</taxon>
        <taxon>Opitutia</taxon>
        <taxon>Puniceicoccales</taxon>
        <taxon>Pelagicoccaceae</taxon>
        <taxon>Pelagicoccus</taxon>
    </lineage>
</organism>
<evidence type="ECO:0000313" key="3">
    <source>
        <dbReference type="Proteomes" id="UP000622317"/>
    </source>
</evidence>
<keyword evidence="3" id="KW-1185">Reference proteome</keyword>
<comment type="caution">
    <text evidence="2">The sequence shown here is derived from an EMBL/GenBank/DDBJ whole genome shotgun (WGS) entry which is preliminary data.</text>
</comment>
<proteinExistence type="predicted"/>
<reference evidence="2" key="1">
    <citation type="submission" date="2020-09" db="EMBL/GenBank/DDBJ databases">
        <title>Pelagicoccus enzymogenes sp. nov. with an EPS production, isolated from marine sediment.</title>
        <authorList>
            <person name="Feng X."/>
        </authorList>
    </citation>
    <scope>NUCLEOTIDE SEQUENCE</scope>
    <source>
        <strain evidence="2">NFK12</strain>
    </source>
</reference>
<dbReference type="InterPro" id="IPR036567">
    <property type="entry name" value="RHF-like"/>
</dbReference>
<dbReference type="SUPFAM" id="SSF69754">
    <property type="entry name" value="Ribosome binding protein Y (YfiA homologue)"/>
    <property type="match status" value="1"/>
</dbReference>
<evidence type="ECO:0000256" key="1">
    <source>
        <dbReference type="SAM" id="MobiDB-lite"/>
    </source>
</evidence>
<dbReference type="RefSeq" id="WP_191615334.1">
    <property type="nucleotide sequence ID" value="NZ_JACYFG010000002.1"/>
</dbReference>
<accession>A0A927IFL0</accession>
<dbReference type="NCBIfam" id="TIGR00741">
    <property type="entry name" value="yfiA"/>
    <property type="match status" value="1"/>
</dbReference>
<name>A0A927IFL0_9BACT</name>
<feature type="region of interest" description="Disordered" evidence="1">
    <location>
        <begin position="100"/>
        <end position="126"/>
    </location>
</feature>
<dbReference type="AlphaFoldDB" id="A0A927IFL0"/>
<dbReference type="EMBL" id="JACYFG010000002">
    <property type="protein sequence ID" value="MBD5778216.1"/>
    <property type="molecule type" value="Genomic_DNA"/>
</dbReference>
<evidence type="ECO:0000313" key="2">
    <source>
        <dbReference type="EMBL" id="MBD5778216.1"/>
    </source>
</evidence>
<dbReference type="InterPro" id="IPR003489">
    <property type="entry name" value="RHF/RaiA"/>
</dbReference>
<dbReference type="Pfam" id="PF02482">
    <property type="entry name" value="Ribosomal_S30AE"/>
    <property type="match status" value="1"/>
</dbReference>
<protein>
    <submittedName>
        <fullName evidence="2">Ribosome-associated translation inhibitor RaiA</fullName>
    </submittedName>
</protein>
<dbReference type="Gene3D" id="3.30.160.100">
    <property type="entry name" value="Ribosome hibernation promotion factor-like"/>
    <property type="match status" value="1"/>
</dbReference>
<dbReference type="Proteomes" id="UP000622317">
    <property type="component" value="Unassembled WGS sequence"/>
</dbReference>
<gene>
    <name evidence="2" type="primary">raiA</name>
    <name evidence="2" type="ORF">IEN85_01750</name>
</gene>
<sequence length="126" mass="14551">MNPNRNVEIVGRRLELTESIRGKVSEMVGKLCEHDSDISRIRVELELERHSKTHQGEFIAKGHLDDHRNHFDVSARGNDLYKAISELGDKLDRLIRNKSRRRVTQRRNPSPIEFDVELPKTGTDGI</sequence>